<dbReference type="GO" id="GO:0005886">
    <property type="term" value="C:plasma membrane"/>
    <property type="evidence" value="ECO:0007669"/>
    <property type="project" value="UniProtKB-SubCell"/>
</dbReference>
<gene>
    <name evidence="13" type="ORF">AGLY_015057</name>
</gene>
<dbReference type="GO" id="GO:0098552">
    <property type="term" value="C:side of membrane"/>
    <property type="evidence" value="ECO:0007669"/>
    <property type="project" value="UniProtKB-KW"/>
</dbReference>
<keyword evidence="9 12" id="KW-0357">Heparan sulfate</keyword>
<evidence type="ECO:0000313" key="14">
    <source>
        <dbReference type="Proteomes" id="UP000475862"/>
    </source>
</evidence>
<dbReference type="GO" id="GO:0005576">
    <property type="term" value="C:extracellular region"/>
    <property type="evidence" value="ECO:0007669"/>
    <property type="project" value="TreeGrafter"/>
</dbReference>
<dbReference type="GO" id="GO:0090263">
    <property type="term" value="P:positive regulation of canonical Wnt signaling pathway"/>
    <property type="evidence" value="ECO:0007669"/>
    <property type="project" value="TreeGrafter"/>
</dbReference>
<dbReference type="GO" id="GO:0009986">
    <property type="term" value="C:cell surface"/>
    <property type="evidence" value="ECO:0007669"/>
    <property type="project" value="TreeGrafter"/>
</dbReference>
<sequence>MTHMIRKSKSKTVRVLADVYASIEGPAVGPLDAFYGRLSRYVHEDPETTPASSLEDAASRLFTDLFPIVYRTVAVAADRPDGGASEFDEDYVQCLAGKALDVKPFGDVPYTLAKDISRTFSATNVLVHALRYGGQLVDEEHSRSWLGYGNREQCSAALTKMRQCSWCDGKDAKPCHGLCVNVIRGCLARETAHLDAPWTGYYEAVDRLVSAINNGQSSVCLEDLLRSLHSRISEAIMYAMNHASDIQNNVSRILRIIH</sequence>
<evidence type="ECO:0000256" key="7">
    <source>
        <dbReference type="ARBA" id="ARBA00023136"/>
    </source>
</evidence>
<reference evidence="13 14" key="1">
    <citation type="submission" date="2019-08" db="EMBL/GenBank/DDBJ databases">
        <title>The genome of the soybean aphid Biotype 1, its phylome, world population structure and adaptation to the North American continent.</title>
        <authorList>
            <person name="Giordano R."/>
            <person name="Donthu R.K."/>
            <person name="Hernandez A.G."/>
            <person name="Wright C.L."/>
            <person name="Zimin A.V."/>
        </authorList>
    </citation>
    <scope>NUCLEOTIDE SEQUENCE [LARGE SCALE GENOMIC DNA]</scope>
    <source>
        <tissue evidence="13">Whole aphids</tissue>
    </source>
</reference>
<dbReference type="AlphaFoldDB" id="A0A6G0T531"/>
<evidence type="ECO:0000256" key="3">
    <source>
        <dbReference type="ARBA" id="ARBA00022475"/>
    </source>
</evidence>
<evidence type="ECO:0000256" key="11">
    <source>
        <dbReference type="RuleBase" id="RU003518"/>
    </source>
</evidence>
<keyword evidence="8" id="KW-0325">Glycoprotein</keyword>
<evidence type="ECO:0000313" key="13">
    <source>
        <dbReference type="EMBL" id="KAE9525007.1"/>
    </source>
</evidence>
<evidence type="ECO:0000256" key="4">
    <source>
        <dbReference type="ARBA" id="ARBA00022622"/>
    </source>
</evidence>
<dbReference type="OrthoDB" id="6380619at2759"/>
<keyword evidence="5" id="KW-0732">Signal</keyword>
<dbReference type="InterPro" id="IPR001863">
    <property type="entry name" value="Glypican"/>
</dbReference>
<evidence type="ECO:0000256" key="1">
    <source>
        <dbReference type="ARBA" id="ARBA00004609"/>
    </source>
</evidence>
<comment type="caution">
    <text evidence="13">The sequence shown here is derived from an EMBL/GenBank/DDBJ whole genome shotgun (WGS) entry which is preliminary data.</text>
</comment>
<dbReference type="GO" id="GO:1905475">
    <property type="term" value="P:regulation of protein localization to membrane"/>
    <property type="evidence" value="ECO:0007669"/>
    <property type="project" value="TreeGrafter"/>
</dbReference>
<evidence type="ECO:0008006" key="15">
    <source>
        <dbReference type="Google" id="ProtNLM"/>
    </source>
</evidence>
<keyword evidence="6 12" id="KW-0654">Proteoglycan</keyword>
<dbReference type="PANTHER" id="PTHR10822:SF29">
    <property type="entry name" value="DIVISION ABNORMALLY DELAYED PROTEIN"/>
    <property type="match status" value="1"/>
</dbReference>
<evidence type="ECO:0000256" key="5">
    <source>
        <dbReference type="ARBA" id="ARBA00022729"/>
    </source>
</evidence>
<evidence type="ECO:0000256" key="10">
    <source>
        <dbReference type="ARBA" id="ARBA00023288"/>
    </source>
</evidence>
<proteinExistence type="inferred from homology"/>
<keyword evidence="14" id="KW-1185">Reference proteome</keyword>
<dbReference type="Proteomes" id="UP000475862">
    <property type="component" value="Unassembled WGS sequence"/>
</dbReference>
<evidence type="ECO:0000256" key="2">
    <source>
        <dbReference type="ARBA" id="ARBA00010260"/>
    </source>
</evidence>
<dbReference type="GO" id="GO:0016477">
    <property type="term" value="P:cell migration"/>
    <property type="evidence" value="ECO:0007669"/>
    <property type="project" value="TreeGrafter"/>
</dbReference>
<dbReference type="PANTHER" id="PTHR10822">
    <property type="entry name" value="GLYPICAN"/>
    <property type="match status" value="1"/>
</dbReference>
<comment type="similarity">
    <text evidence="2 11">Belongs to the glypican family.</text>
</comment>
<evidence type="ECO:0000256" key="12">
    <source>
        <dbReference type="RuleBase" id="RU003519"/>
    </source>
</evidence>
<keyword evidence="4 12" id="KW-0336">GPI-anchor</keyword>
<evidence type="ECO:0000256" key="8">
    <source>
        <dbReference type="ARBA" id="ARBA00023180"/>
    </source>
</evidence>
<evidence type="ECO:0000256" key="9">
    <source>
        <dbReference type="ARBA" id="ARBA00023207"/>
    </source>
</evidence>
<keyword evidence="10 12" id="KW-0449">Lipoprotein</keyword>
<keyword evidence="3" id="KW-1003">Cell membrane</keyword>
<protein>
    <recommendedName>
        <fullName evidence="15">Glypican-1</fullName>
    </recommendedName>
</protein>
<dbReference type="Pfam" id="PF01153">
    <property type="entry name" value="Glypican"/>
    <property type="match status" value="1"/>
</dbReference>
<evidence type="ECO:0000256" key="6">
    <source>
        <dbReference type="ARBA" id="ARBA00022974"/>
    </source>
</evidence>
<comment type="subcellular location">
    <subcellularLocation>
        <location evidence="1 12">Cell membrane</location>
        <topology evidence="1 12">Lipid-anchor</topology>
        <topology evidence="1 12">GPI-anchor</topology>
    </subcellularLocation>
</comment>
<accession>A0A6G0T531</accession>
<organism evidence="13 14">
    <name type="scientific">Aphis glycines</name>
    <name type="common">Soybean aphid</name>
    <dbReference type="NCBI Taxonomy" id="307491"/>
    <lineage>
        <taxon>Eukaryota</taxon>
        <taxon>Metazoa</taxon>
        <taxon>Ecdysozoa</taxon>
        <taxon>Arthropoda</taxon>
        <taxon>Hexapoda</taxon>
        <taxon>Insecta</taxon>
        <taxon>Pterygota</taxon>
        <taxon>Neoptera</taxon>
        <taxon>Paraneoptera</taxon>
        <taxon>Hemiptera</taxon>
        <taxon>Sternorrhyncha</taxon>
        <taxon>Aphidomorpha</taxon>
        <taxon>Aphidoidea</taxon>
        <taxon>Aphididae</taxon>
        <taxon>Aphidini</taxon>
        <taxon>Aphis</taxon>
        <taxon>Aphis</taxon>
    </lineage>
</organism>
<keyword evidence="7 12" id="KW-0472">Membrane</keyword>
<comment type="function">
    <text evidence="12">Cell surface proteoglycan.</text>
</comment>
<dbReference type="EMBL" id="VYZN01000065">
    <property type="protein sequence ID" value="KAE9525007.1"/>
    <property type="molecule type" value="Genomic_DNA"/>
</dbReference>
<name>A0A6G0T531_APHGL</name>